<evidence type="ECO:0000313" key="2">
    <source>
        <dbReference type="Proteomes" id="UP000314294"/>
    </source>
</evidence>
<dbReference type="EMBL" id="SRLO01027001">
    <property type="protein sequence ID" value="TNN21598.1"/>
    <property type="molecule type" value="Genomic_DNA"/>
</dbReference>
<reference evidence="1 2" key="1">
    <citation type="submission" date="2019-03" db="EMBL/GenBank/DDBJ databases">
        <title>First draft genome of Liparis tanakae, snailfish: a comprehensive survey of snailfish specific genes.</title>
        <authorList>
            <person name="Kim W."/>
            <person name="Song I."/>
            <person name="Jeong J.-H."/>
            <person name="Kim D."/>
            <person name="Kim S."/>
            <person name="Ryu S."/>
            <person name="Song J.Y."/>
            <person name="Lee S.K."/>
        </authorList>
    </citation>
    <scope>NUCLEOTIDE SEQUENCE [LARGE SCALE GENOMIC DNA]</scope>
    <source>
        <tissue evidence="1">Muscle</tissue>
    </source>
</reference>
<accession>A0A4Z2DYT1</accession>
<keyword evidence="2" id="KW-1185">Reference proteome</keyword>
<dbReference type="AlphaFoldDB" id="A0A4Z2DYT1"/>
<name>A0A4Z2DYT1_9TELE</name>
<sequence>MFLRRVPFESTLLSKVNSLKSLLGPLWPQSVSLSSRCSHVTALQNTGVQHAARGPDADRRIAAGGPWQLEGHGIPFS</sequence>
<organism evidence="1 2">
    <name type="scientific">Liparis tanakae</name>
    <name type="common">Tanaka's snailfish</name>
    <dbReference type="NCBI Taxonomy" id="230148"/>
    <lineage>
        <taxon>Eukaryota</taxon>
        <taxon>Metazoa</taxon>
        <taxon>Chordata</taxon>
        <taxon>Craniata</taxon>
        <taxon>Vertebrata</taxon>
        <taxon>Euteleostomi</taxon>
        <taxon>Actinopterygii</taxon>
        <taxon>Neopterygii</taxon>
        <taxon>Teleostei</taxon>
        <taxon>Neoteleostei</taxon>
        <taxon>Acanthomorphata</taxon>
        <taxon>Eupercaria</taxon>
        <taxon>Perciformes</taxon>
        <taxon>Cottioidei</taxon>
        <taxon>Cottales</taxon>
        <taxon>Liparidae</taxon>
        <taxon>Liparis</taxon>
    </lineage>
</organism>
<dbReference type="Proteomes" id="UP000314294">
    <property type="component" value="Unassembled WGS sequence"/>
</dbReference>
<evidence type="ECO:0000313" key="1">
    <source>
        <dbReference type="EMBL" id="TNN21598.1"/>
    </source>
</evidence>
<comment type="caution">
    <text evidence="1">The sequence shown here is derived from an EMBL/GenBank/DDBJ whole genome shotgun (WGS) entry which is preliminary data.</text>
</comment>
<protein>
    <submittedName>
        <fullName evidence="1">Uncharacterized protein</fullName>
    </submittedName>
</protein>
<gene>
    <name evidence="1" type="ORF">EYF80_068291</name>
</gene>
<proteinExistence type="predicted"/>